<feature type="compositionally biased region" description="Basic and acidic residues" evidence="1">
    <location>
        <begin position="1"/>
        <end position="16"/>
    </location>
</feature>
<name>A0A699RDQ9_TANCI</name>
<dbReference type="EMBL" id="BKCJ011091638">
    <property type="protein sequence ID" value="GFC83846.1"/>
    <property type="molecule type" value="Genomic_DNA"/>
</dbReference>
<feature type="compositionally biased region" description="Basic and acidic residues" evidence="1">
    <location>
        <begin position="158"/>
        <end position="169"/>
    </location>
</feature>
<feature type="non-terminal residue" evidence="2">
    <location>
        <position position="179"/>
    </location>
</feature>
<feature type="non-terminal residue" evidence="2">
    <location>
        <position position="1"/>
    </location>
</feature>
<organism evidence="2">
    <name type="scientific">Tanacetum cinerariifolium</name>
    <name type="common">Dalmatian daisy</name>
    <name type="synonym">Chrysanthemum cinerariifolium</name>
    <dbReference type="NCBI Taxonomy" id="118510"/>
    <lineage>
        <taxon>Eukaryota</taxon>
        <taxon>Viridiplantae</taxon>
        <taxon>Streptophyta</taxon>
        <taxon>Embryophyta</taxon>
        <taxon>Tracheophyta</taxon>
        <taxon>Spermatophyta</taxon>
        <taxon>Magnoliopsida</taxon>
        <taxon>eudicotyledons</taxon>
        <taxon>Gunneridae</taxon>
        <taxon>Pentapetalae</taxon>
        <taxon>asterids</taxon>
        <taxon>campanulids</taxon>
        <taxon>Asterales</taxon>
        <taxon>Asteraceae</taxon>
        <taxon>Asteroideae</taxon>
        <taxon>Anthemideae</taxon>
        <taxon>Anthemidinae</taxon>
        <taxon>Tanacetum</taxon>
    </lineage>
</organism>
<accession>A0A699RDQ9</accession>
<proteinExistence type="predicted"/>
<gene>
    <name evidence="2" type="ORF">Tci_855816</name>
</gene>
<feature type="region of interest" description="Disordered" evidence="1">
    <location>
        <begin position="147"/>
        <end position="179"/>
    </location>
</feature>
<reference evidence="2" key="1">
    <citation type="journal article" date="2019" name="Sci. Rep.">
        <title>Draft genome of Tanacetum cinerariifolium, the natural source of mosquito coil.</title>
        <authorList>
            <person name="Yamashiro T."/>
            <person name="Shiraishi A."/>
            <person name="Satake H."/>
            <person name="Nakayama K."/>
        </authorList>
    </citation>
    <scope>NUCLEOTIDE SEQUENCE</scope>
</reference>
<feature type="compositionally biased region" description="Basic residues" evidence="1">
    <location>
        <begin position="170"/>
        <end position="179"/>
    </location>
</feature>
<evidence type="ECO:0000256" key="1">
    <source>
        <dbReference type="SAM" id="MobiDB-lite"/>
    </source>
</evidence>
<evidence type="ECO:0000313" key="2">
    <source>
        <dbReference type="EMBL" id="GFC83846.1"/>
    </source>
</evidence>
<comment type="caution">
    <text evidence="2">The sequence shown here is derived from an EMBL/GenBank/DDBJ whole genome shotgun (WGS) entry which is preliminary data.</text>
</comment>
<dbReference type="AlphaFoldDB" id="A0A699RDQ9"/>
<evidence type="ECO:0008006" key="3">
    <source>
        <dbReference type="Google" id="ProtNLM"/>
    </source>
</evidence>
<sequence>RKGKGDRGSRGDNRHDYNRRKNQRRVNDGAMANAAPNDNEVCPKCKNKKHDGGCWKCGSSKERLPKFKKNGQGGNNRAVVYKLRVMDAQQDPKVVTEPELVKVEQYILGLSKKIRGDVTSSRPAGIDEAVRIAYQLMGQIIQDKTDEVFEGKKRKGKGDRGSRGDNRHDYNRRKNQRRV</sequence>
<feature type="region of interest" description="Disordered" evidence="1">
    <location>
        <begin position="1"/>
        <end position="42"/>
    </location>
</feature>
<protein>
    <recommendedName>
        <fullName evidence="3">Reverse transcriptase domain-containing protein</fullName>
    </recommendedName>
</protein>